<sequence>MEKLTSPPDTLDLDTGHARVLAADLAAGARATRPLAPVLPDIPAYALYRRALERAVDTLGEAGERLAERAGRLAADSLRAVDAMEIDDAALGAALPHDRLGASPGAPSQPAPAGLAGLAGGEPR</sequence>
<dbReference type="Proteomes" id="UP000185434">
    <property type="component" value="Chromosome"/>
</dbReference>
<dbReference type="AlphaFoldDB" id="A0A1L7CRA0"/>
<name>A0A1L7CRA0_9CORY</name>
<dbReference type="KEGG" id="cfk:CFRA_02750"/>
<dbReference type="STRING" id="1437875.CFRA_02750"/>
<protein>
    <submittedName>
        <fullName evidence="2">Uncharacterized protein</fullName>
    </submittedName>
</protein>
<organism evidence="2 3">
    <name type="scientific">Corynebacterium frankenforstense DSM 45800</name>
    <dbReference type="NCBI Taxonomy" id="1437875"/>
    <lineage>
        <taxon>Bacteria</taxon>
        <taxon>Bacillati</taxon>
        <taxon>Actinomycetota</taxon>
        <taxon>Actinomycetes</taxon>
        <taxon>Mycobacteriales</taxon>
        <taxon>Corynebacteriaceae</taxon>
        <taxon>Corynebacterium</taxon>
    </lineage>
</organism>
<feature type="region of interest" description="Disordered" evidence="1">
    <location>
        <begin position="96"/>
        <end position="124"/>
    </location>
</feature>
<proteinExistence type="predicted"/>
<evidence type="ECO:0000256" key="1">
    <source>
        <dbReference type="SAM" id="MobiDB-lite"/>
    </source>
</evidence>
<evidence type="ECO:0000313" key="2">
    <source>
        <dbReference type="EMBL" id="APT88370.1"/>
    </source>
</evidence>
<accession>A0A1L7CRA0</accession>
<feature type="compositionally biased region" description="Low complexity" evidence="1">
    <location>
        <begin position="101"/>
        <end position="116"/>
    </location>
</feature>
<reference evidence="2 3" key="1">
    <citation type="submission" date="2014-08" db="EMBL/GenBank/DDBJ databases">
        <title>Complete genome sequence of Corynebacterium frankenforstense ST18(T) (=DSM 45800(T)), isolated from raw cow milk.</title>
        <authorList>
            <person name="Ruckert C."/>
            <person name="Albersmeier A."/>
            <person name="Winkler A."/>
            <person name="Lipski A."/>
            <person name="Kalinowski J."/>
        </authorList>
    </citation>
    <scope>NUCLEOTIDE SEQUENCE [LARGE SCALE GENOMIC DNA]</scope>
    <source>
        <strain evidence="2 3">ST18</strain>
    </source>
</reference>
<evidence type="ECO:0000313" key="3">
    <source>
        <dbReference type="Proteomes" id="UP000185434"/>
    </source>
</evidence>
<keyword evidence="3" id="KW-1185">Reference proteome</keyword>
<dbReference type="RefSeq" id="WP_075663348.1">
    <property type="nucleotide sequence ID" value="NZ_CP009247.1"/>
</dbReference>
<gene>
    <name evidence="2" type="ORF">CFRA_02750</name>
</gene>
<dbReference type="EMBL" id="CP009247">
    <property type="protein sequence ID" value="APT88370.1"/>
    <property type="molecule type" value="Genomic_DNA"/>
</dbReference>